<dbReference type="Pfam" id="PF10551">
    <property type="entry name" value="MULE"/>
    <property type="match status" value="1"/>
</dbReference>
<dbReference type="PANTHER" id="PTHR47718">
    <property type="entry name" value="OS01G0519700 PROTEIN"/>
    <property type="match status" value="1"/>
</dbReference>
<dbReference type="PROSITE" id="PS50966">
    <property type="entry name" value="ZF_SWIM"/>
    <property type="match status" value="1"/>
</dbReference>
<protein>
    <submittedName>
        <fullName evidence="8">Protein FAR1-RELATED SEQUENCE 6 isoform X1</fullName>
    </submittedName>
</protein>
<organism evidence="7 8">
    <name type="scientific">Spinacia oleracea</name>
    <name type="common">Spinach</name>
    <dbReference type="NCBI Taxonomy" id="3562"/>
    <lineage>
        <taxon>Eukaryota</taxon>
        <taxon>Viridiplantae</taxon>
        <taxon>Streptophyta</taxon>
        <taxon>Embryophyta</taxon>
        <taxon>Tracheophyta</taxon>
        <taxon>Spermatophyta</taxon>
        <taxon>Magnoliopsida</taxon>
        <taxon>eudicotyledons</taxon>
        <taxon>Gunneridae</taxon>
        <taxon>Pentapetalae</taxon>
        <taxon>Caryophyllales</taxon>
        <taxon>Chenopodiaceae</taxon>
        <taxon>Chenopodioideae</taxon>
        <taxon>Anserineae</taxon>
        <taxon>Spinacia</taxon>
    </lineage>
</organism>
<evidence type="ECO:0000313" key="8">
    <source>
        <dbReference type="RefSeq" id="XP_021854243.1"/>
    </source>
</evidence>
<dbReference type="GeneID" id="110793651"/>
<feature type="region of interest" description="Disordered" evidence="5">
    <location>
        <begin position="815"/>
        <end position="846"/>
    </location>
</feature>
<proteinExistence type="predicted"/>
<sequence length="962" mass="109764">MVSGVYCFMSCRKQMEEGNDREAIRLERVDSPGCELEENEVSADSNEAASNNQKENGEVGVTASINLNVGEGIQDDERAVCITPLQCDPIPLPLQNVEIENNVVPPKVGMVFVGWLEVEAYYRSYGKQVGFGITRVKAAYKGGKSKEKRSTTWRCECSGKPDMRRVRNGKKISKGLEVGGVLPRITDSLVGVRAPRRSKKCDCPAMIYASVNSQGEWVIRTVVLEHKNHIPNPSLSNCISQNRQPGMTACKRRKSFNDQDLGSERDGVEEMPFTQRDVQNVITKERRLKLRDGDANTIMAFIEKMQKVNQNFFHSHRYDEHGVLQDVFWVDARCKAAFEEFGDVVCFDTTYLTNEYELPLVNFVGVNHHGQTILLGCALLSHEDTVTFQWVFRTWLLCMGGKAPPVMLTDQTSVIGEALAAVMPTTRHRWCLWHIIQKLGNKLGRFDRYTQFKEELKNVIYDCLTAEEFQSQWSRVIEEYHLQSSEWLTQMYGEREMWVPAYMKHLFCAGMRTTQRVENIHSFFDEYVGRHTRLSEFTGKYCVAMEQRASMERDADANTARYVRGLATGFKVEKIFQKMYTDAKFAEVQRECARVLYCTGRGETWVTETEVDHLMEDRVWVVCKSSKTEIPSTKRRLYRVRFNTETSEVSCDCRLFESCGIMCRHIIKVYDMNLIEDVPEKYILRRWRKDIPRKYARVKVAYHDPSKTVEVIRFDKMMSAFELVCGNAMQMEEAMQVVINMVRAMDINVNECLGKISMSSVGQCQTMNVLQTPPSTGTVKFAGDAEIRSAETGSGTDAARDPLFTKWNRTVQSTSITEKSAQNSEQLVSEASVLEHDDDVDDDEGRKRKFEVMKKKKLDVVYSPQVIQVQPSAMHGECQGQQQELMSPGGMRLMEEAGPASYFTRNIDQEELGKEDDNIEHNMEPRSMGVAEIGGEGGPAAYLTRNIAAKNDMLQWNRISWE</sequence>
<evidence type="ECO:0000259" key="6">
    <source>
        <dbReference type="PROSITE" id="PS50966"/>
    </source>
</evidence>
<accession>A0A9R0ISL3</accession>
<dbReference type="InterPro" id="IPR018289">
    <property type="entry name" value="MULE_transposase_dom"/>
</dbReference>
<dbReference type="InterPro" id="IPR004330">
    <property type="entry name" value="FAR1_DNA_bnd_dom"/>
</dbReference>
<dbReference type="GO" id="GO:0008270">
    <property type="term" value="F:zinc ion binding"/>
    <property type="evidence" value="ECO:0007669"/>
    <property type="project" value="UniProtKB-KW"/>
</dbReference>
<keyword evidence="7" id="KW-1185">Reference proteome</keyword>
<reference evidence="8" key="2">
    <citation type="submission" date="2025-08" db="UniProtKB">
        <authorList>
            <consortium name="RefSeq"/>
        </authorList>
    </citation>
    <scope>IDENTIFICATION</scope>
    <source>
        <tissue evidence="8">Leaf</tissue>
    </source>
</reference>
<keyword evidence="3" id="KW-0862">Zinc</keyword>
<keyword evidence="2 4" id="KW-0863">Zinc-finger</keyword>
<dbReference type="KEGG" id="soe:110793651"/>
<name>A0A9R0ISL3_SPIOL</name>
<dbReference type="Pfam" id="PF03101">
    <property type="entry name" value="FAR1"/>
    <property type="match status" value="1"/>
</dbReference>
<dbReference type="OrthoDB" id="2417900at2759"/>
<evidence type="ECO:0000256" key="3">
    <source>
        <dbReference type="ARBA" id="ARBA00022833"/>
    </source>
</evidence>
<gene>
    <name evidence="8" type="primary">LOC110793651</name>
</gene>
<feature type="compositionally biased region" description="Polar residues" evidence="5">
    <location>
        <begin position="815"/>
        <end position="829"/>
    </location>
</feature>
<dbReference type="Proteomes" id="UP000813463">
    <property type="component" value="Chromosome 1"/>
</dbReference>
<evidence type="ECO:0000313" key="7">
    <source>
        <dbReference type="Proteomes" id="UP000813463"/>
    </source>
</evidence>
<dbReference type="InterPro" id="IPR006564">
    <property type="entry name" value="Znf_PMZ"/>
</dbReference>
<dbReference type="SMART" id="SM00575">
    <property type="entry name" value="ZnF_PMZ"/>
    <property type="match status" value="1"/>
</dbReference>
<dbReference type="InterPro" id="IPR007527">
    <property type="entry name" value="Znf_SWIM"/>
</dbReference>
<dbReference type="AlphaFoldDB" id="A0A9R0ISL3"/>
<evidence type="ECO:0000256" key="1">
    <source>
        <dbReference type="ARBA" id="ARBA00022723"/>
    </source>
</evidence>
<evidence type="ECO:0000256" key="2">
    <source>
        <dbReference type="ARBA" id="ARBA00022771"/>
    </source>
</evidence>
<reference evidence="7" key="1">
    <citation type="journal article" date="2021" name="Nat. Commun.">
        <title>Genomic analyses provide insights into spinach domestication and the genetic basis of agronomic traits.</title>
        <authorList>
            <person name="Cai X."/>
            <person name="Sun X."/>
            <person name="Xu C."/>
            <person name="Sun H."/>
            <person name="Wang X."/>
            <person name="Ge C."/>
            <person name="Zhang Z."/>
            <person name="Wang Q."/>
            <person name="Fei Z."/>
            <person name="Jiao C."/>
            <person name="Wang Q."/>
        </authorList>
    </citation>
    <scope>NUCLEOTIDE SEQUENCE [LARGE SCALE GENOMIC DNA]</scope>
    <source>
        <strain evidence="7">cv. Varoflay</strain>
    </source>
</reference>
<keyword evidence="1" id="KW-0479">Metal-binding</keyword>
<dbReference type="Pfam" id="PF04434">
    <property type="entry name" value="SWIM"/>
    <property type="match status" value="1"/>
</dbReference>
<dbReference type="RefSeq" id="XP_021854243.1">
    <property type="nucleotide sequence ID" value="XM_021998551.2"/>
</dbReference>
<evidence type="ECO:0000256" key="4">
    <source>
        <dbReference type="PROSITE-ProRule" id="PRU00325"/>
    </source>
</evidence>
<dbReference type="PANTHER" id="PTHR47718:SF13">
    <property type="entry name" value="OS09G0290500 PROTEIN"/>
    <property type="match status" value="1"/>
</dbReference>
<feature type="domain" description="SWIM-type" evidence="6">
    <location>
        <begin position="638"/>
        <end position="674"/>
    </location>
</feature>
<evidence type="ECO:0000256" key="5">
    <source>
        <dbReference type="SAM" id="MobiDB-lite"/>
    </source>
</evidence>